<dbReference type="InterPro" id="IPR045865">
    <property type="entry name" value="ACT-like_dom_sf"/>
</dbReference>
<comment type="similarity">
    <text evidence="1">Belongs to the UPF0735 family.</text>
</comment>
<dbReference type="PIRSF" id="PIRSF025624">
    <property type="entry name" value="ACT_PheB"/>
    <property type="match status" value="1"/>
</dbReference>
<dbReference type="HAMAP" id="MF_00707">
    <property type="entry name" value="UPF0735"/>
    <property type="match status" value="1"/>
</dbReference>
<organism evidence="3 4">
    <name type="scientific">Selenomonas artemidis F0399</name>
    <dbReference type="NCBI Taxonomy" id="749551"/>
    <lineage>
        <taxon>Bacteria</taxon>
        <taxon>Bacillati</taxon>
        <taxon>Bacillota</taxon>
        <taxon>Negativicutes</taxon>
        <taxon>Selenomonadales</taxon>
        <taxon>Selenomonadaceae</taxon>
        <taxon>Selenomonas</taxon>
    </lineage>
</organism>
<dbReference type="Gene3D" id="3.30.70.260">
    <property type="match status" value="1"/>
</dbReference>
<evidence type="ECO:0000313" key="4">
    <source>
        <dbReference type="Proteomes" id="UP000004633"/>
    </source>
</evidence>
<dbReference type="Proteomes" id="UP000004633">
    <property type="component" value="Unassembled WGS sequence"/>
</dbReference>
<dbReference type="InterPro" id="IPR002912">
    <property type="entry name" value="ACT_dom"/>
</dbReference>
<dbReference type="NCBIfam" id="NF003361">
    <property type="entry name" value="PRK04435.1"/>
    <property type="match status" value="1"/>
</dbReference>
<accession>E7MZ87</accession>
<feature type="domain" description="ACT" evidence="2">
    <location>
        <begin position="92"/>
        <end position="167"/>
    </location>
</feature>
<evidence type="ECO:0000313" key="3">
    <source>
        <dbReference type="EMBL" id="EFW30401.1"/>
    </source>
</evidence>
<dbReference type="STRING" id="749551.HMPREF9555_00027"/>
<dbReference type="PROSITE" id="PS51671">
    <property type="entry name" value="ACT"/>
    <property type="match status" value="1"/>
</dbReference>
<comment type="caution">
    <text evidence="3">The sequence shown here is derived from an EMBL/GenBank/DDBJ whole genome shotgun (WGS) entry which is preliminary data.</text>
</comment>
<keyword evidence="4" id="KW-1185">Reference proteome</keyword>
<name>E7MZ87_9FIRM</name>
<evidence type="ECO:0000259" key="2">
    <source>
        <dbReference type="PROSITE" id="PS51671"/>
    </source>
</evidence>
<dbReference type="InterPro" id="IPR008310">
    <property type="entry name" value="UPF0735_ACT_dom-cont"/>
</dbReference>
<dbReference type="EMBL" id="AECV01000001">
    <property type="protein sequence ID" value="EFW30401.1"/>
    <property type="molecule type" value="Genomic_DNA"/>
</dbReference>
<dbReference type="Pfam" id="PF13291">
    <property type="entry name" value="ACT_4"/>
    <property type="match status" value="1"/>
</dbReference>
<reference evidence="3 4" key="1">
    <citation type="submission" date="2010-08" db="EMBL/GenBank/DDBJ databases">
        <authorList>
            <person name="Weinstock G."/>
            <person name="Sodergren E."/>
            <person name="Clifton S."/>
            <person name="Fulton L."/>
            <person name="Fulton B."/>
            <person name="Courtney L."/>
            <person name="Fronick C."/>
            <person name="Harrison M."/>
            <person name="Strong C."/>
            <person name="Farmer C."/>
            <person name="Delahaunty K."/>
            <person name="Markovic C."/>
            <person name="Hall O."/>
            <person name="Minx P."/>
            <person name="Tomlinson C."/>
            <person name="Mitreva M."/>
            <person name="Hou S."/>
            <person name="Chen J."/>
            <person name="Wollam A."/>
            <person name="Pepin K.H."/>
            <person name="Johnson M."/>
            <person name="Bhonagiri V."/>
            <person name="Zhang X."/>
            <person name="Suruliraj S."/>
            <person name="Warren W."/>
            <person name="Chinwalla A."/>
            <person name="Mardis E.R."/>
            <person name="Wilson R.K."/>
        </authorList>
    </citation>
    <scope>NUCLEOTIDE SEQUENCE [LARGE SCALE GENOMIC DNA]</scope>
    <source>
        <strain evidence="3 4">F0399</strain>
    </source>
</reference>
<dbReference type="CDD" id="cd04888">
    <property type="entry name" value="ACT_PheB-BS"/>
    <property type="match status" value="1"/>
</dbReference>
<proteinExistence type="inferred from homology"/>
<dbReference type="SUPFAM" id="SSF55021">
    <property type="entry name" value="ACT-like"/>
    <property type="match status" value="1"/>
</dbReference>
<gene>
    <name evidence="3" type="ORF">HMPREF9555_00027</name>
</gene>
<sequence length="168" mass="18651">MYDILDVSTGRGFLSIGGIIVDIDMKGVYLVREEILPKSIRKTILAKELIHRGEVLTVNEAVAKANISRSAYYKYKDYVYPFFEAARDKIITLAVLLQHRRGTLQEVLQVIAEEGGNILTINQSLPSQGAASAHITLETLNLKGDLEELLKKIEAVQGVKRLEVVAQS</sequence>
<dbReference type="HOGENOM" id="CLU_128147_0_0_9"/>
<protein>
    <recommendedName>
        <fullName evidence="1">UPF0735 ACT domain-containing protein HMPREF9555_00027</fullName>
    </recommendedName>
</protein>
<dbReference type="AlphaFoldDB" id="E7MZ87"/>
<evidence type="ECO:0000256" key="1">
    <source>
        <dbReference type="HAMAP-Rule" id="MF_00707"/>
    </source>
</evidence>